<protein>
    <submittedName>
        <fullName evidence="1">(apollo) hypothetical protein</fullName>
    </submittedName>
</protein>
<dbReference type="EMBL" id="CAJQZP010000975">
    <property type="protein sequence ID" value="CAG5005038.1"/>
    <property type="molecule type" value="Genomic_DNA"/>
</dbReference>
<organism evidence="1 2">
    <name type="scientific">Parnassius apollo</name>
    <name type="common">Apollo butterfly</name>
    <name type="synonym">Papilio apollo</name>
    <dbReference type="NCBI Taxonomy" id="110799"/>
    <lineage>
        <taxon>Eukaryota</taxon>
        <taxon>Metazoa</taxon>
        <taxon>Ecdysozoa</taxon>
        <taxon>Arthropoda</taxon>
        <taxon>Hexapoda</taxon>
        <taxon>Insecta</taxon>
        <taxon>Pterygota</taxon>
        <taxon>Neoptera</taxon>
        <taxon>Endopterygota</taxon>
        <taxon>Lepidoptera</taxon>
        <taxon>Glossata</taxon>
        <taxon>Ditrysia</taxon>
        <taxon>Papilionoidea</taxon>
        <taxon>Papilionidae</taxon>
        <taxon>Parnassiinae</taxon>
        <taxon>Parnassini</taxon>
        <taxon>Parnassius</taxon>
        <taxon>Parnassius</taxon>
    </lineage>
</organism>
<dbReference type="Proteomes" id="UP000691718">
    <property type="component" value="Unassembled WGS sequence"/>
</dbReference>
<comment type="caution">
    <text evidence="1">The sequence shown here is derived from an EMBL/GenBank/DDBJ whole genome shotgun (WGS) entry which is preliminary data.</text>
</comment>
<keyword evidence="2" id="KW-1185">Reference proteome</keyword>
<sequence>MVAVNNSNRDDCVRCYKPMVDDSIQKEGFSDDSPAEENITQHPSPDCSLNHLDFDCDNHFCPWFVDKDILPLPSVDSNITDLAHTPQENTPLFLLRSNTTSF</sequence>
<reference evidence="1" key="1">
    <citation type="submission" date="2021-04" db="EMBL/GenBank/DDBJ databases">
        <authorList>
            <person name="Tunstrom K."/>
        </authorList>
    </citation>
    <scope>NUCLEOTIDE SEQUENCE</scope>
</reference>
<dbReference type="OrthoDB" id="7483598at2759"/>
<name>A0A8S3XCC6_PARAO</name>
<dbReference type="AlphaFoldDB" id="A0A8S3XCC6"/>
<evidence type="ECO:0000313" key="2">
    <source>
        <dbReference type="Proteomes" id="UP000691718"/>
    </source>
</evidence>
<gene>
    <name evidence="1" type="ORF">PAPOLLO_LOCUS14512</name>
</gene>
<proteinExistence type="predicted"/>
<evidence type="ECO:0000313" key="1">
    <source>
        <dbReference type="EMBL" id="CAG5005038.1"/>
    </source>
</evidence>
<accession>A0A8S3XCC6</accession>